<dbReference type="SUPFAM" id="SSF74653">
    <property type="entry name" value="TolA/TonB C-terminal domain"/>
    <property type="match status" value="1"/>
</dbReference>
<keyword evidence="3 6" id="KW-1133">Transmembrane helix</keyword>
<name>A0ABU8H5H5_9SPHN</name>
<feature type="compositionally biased region" description="Pro residues" evidence="5">
    <location>
        <begin position="102"/>
        <end position="112"/>
    </location>
</feature>
<protein>
    <submittedName>
        <fullName evidence="8">TonB family protein</fullName>
    </submittedName>
</protein>
<evidence type="ECO:0000256" key="3">
    <source>
        <dbReference type="ARBA" id="ARBA00022989"/>
    </source>
</evidence>
<evidence type="ECO:0000313" key="8">
    <source>
        <dbReference type="EMBL" id="MEI5688210.1"/>
    </source>
</evidence>
<evidence type="ECO:0000256" key="1">
    <source>
        <dbReference type="ARBA" id="ARBA00004167"/>
    </source>
</evidence>
<feature type="compositionally biased region" description="Pro residues" evidence="5">
    <location>
        <begin position="50"/>
        <end position="79"/>
    </location>
</feature>
<gene>
    <name evidence="8" type="ORF">V8201_14055</name>
</gene>
<keyword evidence="9" id="KW-1185">Reference proteome</keyword>
<proteinExistence type="predicted"/>
<comment type="subcellular location">
    <subcellularLocation>
        <location evidence="1">Membrane</location>
        <topology evidence="1">Single-pass membrane protein</topology>
    </subcellularLocation>
</comment>
<evidence type="ECO:0000256" key="2">
    <source>
        <dbReference type="ARBA" id="ARBA00022692"/>
    </source>
</evidence>
<keyword evidence="4 6" id="KW-0472">Membrane</keyword>
<dbReference type="InterPro" id="IPR006260">
    <property type="entry name" value="TonB/TolA_C"/>
</dbReference>
<comment type="caution">
    <text evidence="8">The sequence shown here is derived from an EMBL/GenBank/DDBJ whole genome shotgun (WGS) entry which is preliminary data.</text>
</comment>
<feature type="domain" description="TonB C-terminal" evidence="7">
    <location>
        <begin position="175"/>
        <end position="249"/>
    </location>
</feature>
<feature type="region of interest" description="Disordered" evidence="5">
    <location>
        <begin position="46"/>
        <end position="117"/>
    </location>
</feature>
<dbReference type="Pfam" id="PF03544">
    <property type="entry name" value="TonB_C"/>
    <property type="match status" value="1"/>
</dbReference>
<organism evidence="8 9">
    <name type="scientific">Sphingomonas kyungheensis</name>
    <dbReference type="NCBI Taxonomy" id="1069987"/>
    <lineage>
        <taxon>Bacteria</taxon>
        <taxon>Pseudomonadati</taxon>
        <taxon>Pseudomonadota</taxon>
        <taxon>Alphaproteobacteria</taxon>
        <taxon>Sphingomonadales</taxon>
        <taxon>Sphingomonadaceae</taxon>
        <taxon>Sphingomonas</taxon>
    </lineage>
</organism>
<evidence type="ECO:0000256" key="5">
    <source>
        <dbReference type="SAM" id="MobiDB-lite"/>
    </source>
</evidence>
<feature type="transmembrane region" description="Helical" evidence="6">
    <location>
        <begin position="12"/>
        <end position="31"/>
    </location>
</feature>
<feature type="compositionally biased region" description="Low complexity" evidence="5">
    <location>
        <begin position="80"/>
        <end position="101"/>
    </location>
</feature>
<evidence type="ECO:0000259" key="7">
    <source>
        <dbReference type="Pfam" id="PF03544"/>
    </source>
</evidence>
<evidence type="ECO:0000256" key="4">
    <source>
        <dbReference type="ARBA" id="ARBA00023136"/>
    </source>
</evidence>
<evidence type="ECO:0000256" key="6">
    <source>
        <dbReference type="SAM" id="Phobius"/>
    </source>
</evidence>
<evidence type="ECO:0000313" key="9">
    <source>
        <dbReference type="Proteomes" id="UP001367771"/>
    </source>
</evidence>
<dbReference type="Proteomes" id="UP001367771">
    <property type="component" value="Unassembled WGS sequence"/>
</dbReference>
<dbReference type="InterPro" id="IPR037682">
    <property type="entry name" value="TonB_C"/>
</dbReference>
<dbReference type="NCBIfam" id="TIGR01352">
    <property type="entry name" value="tonB_Cterm"/>
    <property type="match status" value="1"/>
</dbReference>
<sequence>MSHRHAPDRSALALAIGVHGALVLLWLMTAWPPPGVPTRPEAALTLFDVAPPPPPPPPPPPERPPPPLPPARAAPPPRAAPAGGSPPAAAPAPQVDTTPDVLAPPLPPPPSLVSPFGSDSAVVQLAGSGTAGTGAGEGSGVGLGAGSGAGGDGKAHYAKASWIYRPTDAELRRFWPAEAVRRHISGRVILACAVPRSGRPERCAVLIETPADMGFGAAALAMQPLFRIRPVLRNGKVVALPILVPVAFDTPPLRKR</sequence>
<dbReference type="RefSeq" id="WP_336545677.1">
    <property type="nucleotide sequence ID" value="NZ_JBBBDM010000007.1"/>
</dbReference>
<keyword evidence="2 6" id="KW-0812">Transmembrane</keyword>
<dbReference type="EMBL" id="JBBBDM010000007">
    <property type="protein sequence ID" value="MEI5688210.1"/>
    <property type="molecule type" value="Genomic_DNA"/>
</dbReference>
<reference evidence="8 9" key="1">
    <citation type="journal article" date="2013" name="Int. J. Syst. Evol. Microbiol.">
        <title>Sphingomonas kyungheensis sp. nov., a bacterium with ginsenoside-converting activity isolated from soil of a ginseng field.</title>
        <authorList>
            <person name="Son H.M."/>
            <person name="Yang J.E."/>
            <person name="Park Y."/>
            <person name="Han C.K."/>
            <person name="Kim S.G."/>
            <person name="Kook M."/>
            <person name="Yi T.H."/>
        </authorList>
    </citation>
    <scope>NUCLEOTIDE SEQUENCE [LARGE SCALE GENOMIC DNA]</scope>
    <source>
        <strain evidence="8 9">LMG 26582</strain>
    </source>
</reference>
<accession>A0ABU8H5H5</accession>
<dbReference type="Gene3D" id="3.30.1150.10">
    <property type="match status" value="1"/>
</dbReference>